<reference evidence="4" key="1">
    <citation type="submission" date="2024-10" db="EMBL/GenBank/DDBJ databases">
        <authorList>
            <person name="Ryan C."/>
        </authorList>
    </citation>
    <scope>NUCLEOTIDE SEQUENCE [LARGE SCALE GENOMIC DNA]</scope>
</reference>
<name>A0ABC9FPF1_9POAL</name>
<evidence type="ECO:0000256" key="1">
    <source>
        <dbReference type="SAM" id="MobiDB-lite"/>
    </source>
</evidence>
<protein>
    <recommendedName>
        <fullName evidence="6">F-box domain-containing protein</fullName>
    </recommendedName>
</protein>
<proteinExistence type="predicted"/>
<evidence type="ECO:0008006" key="6">
    <source>
        <dbReference type="Google" id="ProtNLM"/>
    </source>
</evidence>
<evidence type="ECO:0000313" key="4">
    <source>
        <dbReference type="EMBL" id="CAL5078087.1"/>
    </source>
</evidence>
<dbReference type="InterPro" id="IPR011043">
    <property type="entry name" value="Gal_Oxase/kelch_b-propeller"/>
</dbReference>
<evidence type="ECO:0000313" key="5">
    <source>
        <dbReference type="Proteomes" id="UP001497457"/>
    </source>
</evidence>
<dbReference type="AlphaFoldDB" id="A0ABC9FPF1"/>
<keyword evidence="5" id="KW-1185">Reference proteome</keyword>
<dbReference type="PANTHER" id="PTHR32133">
    <property type="entry name" value="OS07G0120400 PROTEIN"/>
    <property type="match status" value="1"/>
</dbReference>
<dbReference type="EMBL" id="OZ075117">
    <property type="protein sequence ID" value="CAL5078087.1"/>
    <property type="molecule type" value="Genomic_DNA"/>
</dbReference>
<sequence length="441" mass="48083">MAASHLGVVSVKLGSNSNDQPNQPPPIRSVGPNPIQIGSTHPLLRAMQPPKARRRRRRRRRRSPRRRPRPSPQLVDDAISEILLRLPPDDPSCLARASAVCRTWRRVLAEPAFAARYRALHWTPPVLGSFLHDAAFVPTTAFRPPAADYPDSLVVDCRHGRVLLEDRNSEDLAVWDPITGVLHRLPKVPDFISFNCNSAVLCAAAGAGCGHLDCHGGPFVVALLGDGRSPGRQIHACLYSSETGAWSAHASIELDPIELDSYYTSCLTVDVVPAALVGDALYFIGDFGNEILRYDLVDPILSVVDPPDVDISYDGVVVMPEEDGGLGFAVLKLYHLYLWSMDTGPDGDAGWANHRVINLETMLPPCNLEPVLSGFVESANAIVVTSDIAVFTIELKSLRIRKVCKRDEAYCGFLYTGFFIPVCASGRLPSLVASGELSDLL</sequence>
<gene>
    <name evidence="4" type="ORF">URODEC1_LOCUS106954</name>
</gene>
<evidence type="ECO:0000259" key="3">
    <source>
        <dbReference type="Pfam" id="PF23635"/>
    </source>
</evidence>
<dbReference type="Gene3D" id="1.20.1280.50">
    <property type="match status" value="1"/>
</dbReference>
<dbReference type="SUPFAM" id="SSF81383">
    <property type="entry name" value="F-box domain"/>
    <property type="match status" value="1"/>
</dbReference>
<dbReference type="InterPro" id="IPR001810">
    <property type="entry name" value="F-box_dom"/>
</dbReference>
<dbReference type="Pfam" id="PF00646">
    <property type="entry name" value="F-box"/>
    <property type="match status" value="1"/>
</dbReference>
<organism evidence="4 5">
    <name type="scientific">Urochloa decumbens</name>
    <dbReference type="NCBI Taxonomy" id="240449"/>
    <lineage>
        <taxon>Eukaryota</taxon>
        <taxon>Viridiplantae</taxon>
        <taxon>Streptophyta</taxon>
        <taxon>Embryophyta</taxon>
        <taxon>Tracheophyta</taxon>
        <taxon>Spermatophyta</taxon>
        <taxon>Magnoliopsida</taxon>
        <taxon>Liliopsida</taxon>
        <taxon>Poales</taxon>
        <taxon>Poaceae</taxon>
        <taxon>PACMAD clade</taxon>
        <taxon>Panicoideae</taxon>
        <taxon>Panicodae</taxon>
        <taxon>Paniceae</taxon>
        <taxon>Melinidinae</taxon>
        <taxon>Urochloa</taxon>
    </lineage>
</organism>
<feature type="domain" description="F-box protein AT5G49610-like beta-propeller" evidence="3">
    <location>
        <begin position="154"/>
        <end position="404"/>
    </location>
</feature>
<dbReference type="PANTHER" id="PTHR32133:SF409">
    <property type="entry name" value="F-BOX DOMAIN-CONTAINING PROTEIN"/>
    <property type="match status" value="1"/>
</dbReference>
<dbReference type="InterPro" id="IPR056594">
    <property type="entry name" value="AT5G49610-like_b-prop"/>
</dbReference>
<dbReference type="InterPro" id="IPR036047">
    <property type="entry name" value="F-box-like_dom_sf"/>
</dbReference>
<dbReference type="SUPFAM" id="SSF50965">
    <property type="entry name" value="Galactose oxidase, central domain"/>
    <property type="match status" value="1"/>
</dbReference>
<feature type="region of interest" description="Disordered" evidence="1">
    <location>
        <begin position="1"/>
        <end position="74"/>
    </location>
</feature>
<feature type="domain" description="F-box" evidence="2">
    <location>
        <begin position="73"/>
        <end position="109"/>
    </location>
</feature>
<feature type="compositionally biased region" description="Basic residues" evidence="1">
    <location>
        <begin position="51"/>
        <end position="69"/>
    </location>
</feature>
<dbReference type="Pfam" id="PF23635">
    <property type="entry name" value="Beta-prop_AT5G49610-like"/>
    <property type="match status" value="1"/>
</dbReference>
<dbReference type="Proteomes" id="UP001497457">
    <property type="component" value="Chromosome 7b"/>
</dbReference>
<accession>A0ABC9FPF1</accession>
<evidence type="ECO:0000259" key="2">
    <source>
        <dbReference type="Pfam" id="PF00646"/>
    </source>
</evidence>